<keyword evidence="6" id="KW-1185">Reference proteome</keyword>
<evidence type="ECO:0000256" key="3">
    <source>
        <dbReference type="ARBA" id="ARBA00023239"/>
    </source>
</evidence>
<dbReference type="HAMAP" id="MF_00434">
    <property type="entry name" value="Pterin_4_alpha"/>
    <property type="match status" value="1"/>
</dbReference>
<sequence length="98" mass="10834">MAREKLDGQAVAALLAGLENWALAADGRSIRRKFEFKNFSEAFAFMTRSALAAEKMDHHPDWSNVYKTVDVTLNTHDAGGLTALDFELAKKMDRFAGG</sequence>
<evidence type="ECO:0000313" key="5">
    <source>
        <dbReference type="EMBL" id="MCG7504343.1"/>
    </source>
</evidence>
<evidence type="ECO:0000256" key="1">
    <source>
        <dbReference type="ARBA" id="ARBA00001554"/>
    </source>
</evidence>
<dbReference type="InterPro" id="IPR036428">
    <property type="entry name" value="PCD_sf"/>
</dbReference>
<dbReference type="CDD" id="cd00914">
    <property type="entry name" value="PCD_DCoH_subfamily_b"/>
    <property type="match status" value="1"/>
</dbReference>
<dbReference type="NCBIfam" id="NF002017">
    <property type="entry name" value="PRK00823.1-2"/>
    <property type="match status" value="1"/>
</dbReference>
<dbReference type="Proteomes" id="UP001201701">
    <property type="component" value="Unassembled WGS sequence"/>
</dbReference>
<accession>A0ABS9QBS0</accession>
<comment type="caution">
    <text evidence="5">The sequence shown here is derived from an EMBL/GenBank/DDBJ whole genome shotgun (WGS) entry which is preliminary data.</text>
</comment>
<reference evidence="5 6" key="1">
    <citation type="submission" date="2022-02" db="EMBL/GenBank/DDBJ databases">
        <title>Draft genome sequence of Mezorhizobium retamae strain IRAMC:0171 isolated from Retama raetam nodules.</title>
        <authorList>
            <person name="Bengaied R."/>
            <person name="Sbissi I."/>
            <person name="Huber K."/>
            <person name="Ghodbane F."/>
            <person name="Nouioui I."/>
            <person name="Tarhouni M."/>
            <person name="Gtari M."/>
        </authorList>
    </citation>
    <scope>NUCLEOTIDE SEQUENCE [LARGE SCALE GENOMIC DNA]</scope>
    <source>
        <strain evidence="5 6">IRAMC:0171</strain>
    </source>
</reference>
<evidence type="ECO:0000256" key="2">
    <source>
        <dbReference type="ARBA" id="ARBA00006472"/>
    </source>
</evidence>
<dbReference type="RefSeq" id="WP_239362449.1">
    <property type="nucleotide sequence ID" value="NZ_JAKREW010000002.1"/>
</dbReference>
<comment type="similarity">
    <text evidence="2 4">Belongs to the pterin-4-alpha-carbinolamine dehydratase family.</text>
</comment>
<protein>
    <recommendedName>
        <fullName evidence="4">Putative pterin-4-alpha-carbinolamine dehydratase</fullName>
        <shortName evidence="4">PHS</shortName>
        <ecNumber evidence="4">4.2.1.96</ecNumber>
    </recommendedName>
    <alternativeName>
        <fullName evidence="4">4-alpha-hydroxy-tetrahydropterin dehydratase</fullName>
    </alternativeName>
    <alternativeName>
        <fullName evidence="4">Pterin carbinolamine dehydratase</fullName>
        <shortName evidence="4">PCD</shortName>
    </alternativeName>
</protein>
<evidence type="ECO:0000256" key="4">
    <source>
        <dbReference type="HAMAP-Rule" id="MF_00434"/>
    </source>
</evidence>
<gene>
    <name evidence="5" type="ORF">L4923_04845</name>
</gene>
<dbReference type="SUPFAM" id="SSF55248">
    <property type="entry name" value="PCD-like"/>
    <property type="match status" value="1"/>
</dbReference>
<dbReference type="PANTHER" id="PTHR12599">
    <property type="entry name" value="PTERIN-4-ALPHA-CARBINOLAMINE DEHYDRATASE"/>
    <property type="match status" value="1"/>
</dbReference>
<evidence type="ECO:0000313" key="6">
    <source>
        <dbReference type="Proteomes" id="UP001201701"/>
    </source>
</evidence>
<dbReference type="PANTHER" id="PTHR12599:SF0">
    <property type="entry name" value="PTERIN-4-ALPHA-CARBINOLAMINE DEHYDRATASE"/>
    <property type="match status" value="1"/>
</dbReference>
<name>A0ABS9QBS0_9HYPH</name>
<dbReference type="GO" id="GO:0008124">
    <property type="term" value="F:4-alpha-hydroxytetrahydrobiopterin dehydratase activity"/>
    <property type="evidence" value="ECO:0007669"/>
    <property type="project" value="UniProtKB-EC"/>
</dbReference>
<dbReference type="EC" id="4.2.1.96" evidence="4"/>
<keyword evidence="3 4" id="KW-0456">Lyase</keyword>
<dbReference type="EMBL" id="JAKREW010000002">
    <property type="protein sequence ID" value="MCG7504343.1"/>
    <property type="molecule type" value="Genomic_DNA"/>
</dbReference>
<organism evidence="5 6">
    <name type="scientific">Mesorhizobium retamae</name>
    <dbReference type="NCBI Taxonomy" id="2912854"/>
    <lineage>
        <taxon>Bacteria</taxon>
        <taxon>Pseudomonadati</taxon>
        <taxon>Pseudomonadota</taxon>
        <taxon>Alphaproteobacteria</taxon>
        <taxon>Hyphomicrobiales</taxon>
        <taxon>Phyllobacteriaceae</taxon>
        <taxon>Mesorhizobium</taxon>
    </lineage>
</organism>
<dbReference type="NCBIfam" id="NF002018">
    <property type="entry name" value="PRK00823.1-3"/>
    <property type="match status" value="1"/>
</dbReference>
<comment type="catalytic activity">
    <reaction evidence="1 4">
        <text>(4aS,6R)-4a-hydroxy-L-erythro-5,6,7,8-tetrahydrobiopterin = (6R)-L-erythro-6,7-dihydrobiopterin + H2O</text>
        <dbReference type="Rhea" id="RHEA:11920"/>
        <dbReference type="ChEBI" id="CHEBI:15377"/>
        <dbReference type="ChEBI" id="CHEBI:15642"/>
        <dbReference type="ChEBI" id="CHEBI:43120"/>
        <dbReference type="EC" id="4.2.1.96"/>
    </reaction>
</comment>
<dbReference type="InterPro" id="IPR001533">
    <property type="entry name" value="Pterin_deHydtase"/>
</dbReference>
<proteinExistence type="inferred from homology"/>
<dbReference type="Pfam" id="PF01329">
    <property type="entry name" value="Pterin_4a"/>
    <property type="match status" value="1"/>
</dbReference>
<dbReference type="Gene3D" id="3.30.1360.20">
    <property type="entry name" value="Transcriptional coactivator/pterin dehydratase"/>
    <property type="match status" value="1"/>
</dbReference>